<organism evidence="1">
    <name type="scientific">marine metagenome</name>
    <dbReference type="NCBI Taxonomy" id="408172"/>
    <lineage>
        <taxon>unclassified sequences</taxon>
        <taxon>metagenomes</taxon>
        <taxon>ecological metagenomes</taxon>
    </lineage>
</organism>
<reference evidence="1" key="1">
    <citation type="submission" date="2018-05" db="EMBL/GenBank/DDBJ databases">
        <authorList>
            <person name="Lanie J.A."/>
            <person name="Ng W.-L."/>
            <person name="Kazmierczak K.M."/>
            <person name="Andrzejewski T.M."/>
            <person name="Davidsen T.M."/>
            <person name="Wayne K.J."/>
            <person name="Tettelin H."/>
            <person name="Glass J.I."/>
            <person name="Rusch D."/>
            <person name="Podicherti R."/>
            <person name="Tsui H.-C.T."/>
            <person name="Winkler M.E."/>
        </authorList>
    </citation>
    <scope>NUCLEOTIDE SEQUENCE</scope>
</reference>
<accession>A0A383C8U1</accession>
<dbReference type="EMBL" id="UINC01206949">
    <property type="protein sequence ID" value="SVE28817.1"/>
    <property type="molecule type" value="Genomic_DNA"/>
</dbReference>
<feature type="non-terminal residue" evidence="1">
    <location>
        <position position="71"/>
    </location>
</feature>
<protein>
    <recommendedName>
        <fullName evidence="2">VCBS repeat-containing protein</fullName>
    </recommendedName>
</protein>
<name>A0A383C8U1_9ZZZZ</name>
<proteinExistence type="predicted"/>
<evidence type="ECO:0008006" key="2">
    <source>
        <dbReference type="Google" id="ProtNLM"/>
    </source>
</evidence>
<dbReference type="InterPro" id="IPR028994">
    <property type="entry name" value="Integrin_alpha_N"/>
</dbReference>
<sequence length="71" mass="7584">MMNWFGLKRGIKGISIALIGMWCIHVAPALAQAPSFTDITSSAEISNDLRSPGIAWGDYNGDGNLDVFVTA</sequence>
<dbReference type="SUPFAM" id="SSF69318">
    <property type="entry name" value="Integrin alpha N-terminal domain"/>
    <property type="match status" value="1"/>
</dbReference>
<gene>
    <name evidence="1" type="ORF">METZ01_LOCUS481671</name>
</gene>
<evidence type="ECO:0000313" key="1">
    <source>
        <dbReference type="EMBL" id="SVE28817.1"/>
    </source>
</evidence>
<dbReference type="AlphaFoldDB" id="A0A383C8U1"/>